<name>A0A345KUA1_9CAUD</name>
<sequence length="49" mass="5577">MNAGLRPPFIDLRYVGKPAPPLAARVHIPFAEYLAARQRVRERSSHPRP</sequence>
<dbReference type="KEGG" id="vg:65114477"/>
<protein>
    <submittedName>
        <fullName evidence="1">Uncharacterized protein</fullName>
    </submittedName>
</protein>
<reference evidence="1 2" key="1">
    <citation type="submission" date="2018-06" db="EMBL/GenBank/DDBJ databases">
        <authorList>
            <person name="Roth S.J."/>
            <person name="Strobel J.T."/>
            <person name="Delesalle V.A."/>
            <person name="Garlena R.A."/>
            <person name="Russell D.A."/>
            <person name="Pope W.H."/>
            <person name="Jacobs-Sera D."/>
            <person name="Hatfull G.F."/>
        </authorList>
    </citation>
    <scope>NUCLEOTIDE SEQUENCE [LARGE SCALE GENOMIC DNA]</scope>
</reference>
<keyword evidence="2" id="KW-1185">Reference proteome</keyword>
<dbReference type="GeneID" id="65114477"/>
<dbReference type="Proteomes" id="UP000259202">
    <property type="component" value="Segment"/>
</dbReference>
<dbReference type="EMBL" id="MH479924">
    <property type="protein sequence ID" value="AXH46603.1"/>
    <property type="molecule type" value="Genomic_DNA"/>
</dbReference>
<gene>
    <name evidence="1" type="primary">26</name>
    <name evidence="1" type="ORF">SEA_ROFO_26</name>
</gene>
<evidence type="ECO:0000313" key="1">
    <source>
        <dbReference type="EMBL" id="AXH46603.1"/>
    </source>
</evidence>
<proteinExistence type="predicted"/>
<dbReference type="RefSeq" id="YP_010096818.1">
    <property type="nucleotide sequence ID" value="NC_055753.1"/>
</dbReference>
<organism evidence="1 2">
    <name type="scientific">Gordonia phage Rofo</name>
    <dbReference type="NCBI Taxonomy" id="2250396"/>
    <lineage>
        <taxon>Viruses</taxon>
        <taxon>Duplodnaviria</taxon>
        <taxon>Heunggongvirae</taxon>
        <taxon>Uroviricota</taxon>
        <taxon>Caudoviricetes</taxon>
        <taxon>Stackebrandtviridae</taxon>
        <taxon>Schenleyvirinae</taxon>
        <taxon>Vividuovirus</taxon>
        <taxon>Vividuovirus rofo</taxon>
    </lineage>
</organism>
<evidence type="ECO:0000313" key="2">
    <source>
        <dbReference type="Proteomes" id="UP000259202"/>
    </source>
</evidence>
<accession>A0A345KUA1</accession>